<organism evidence="1 2">
    <name type="scientific">Paenibacillus radicis</name>
    <name type="common">ex Xue et al. 2023</name>
    <dbReference type="NCBI Taxonomy" id="2972489"/>
    <lineage>
        <taxon>Bacteria</taxon>
        <taxon>Bacillati</taxon>
        <taxon>Bacillota</taxon>
        <taxon>Bacilli</taxon>
        <taxon>Bacillales</taxon>
        <taxon>Paenibacillaceae</taxon>
        <taxon>Paenibacillus</taxon>
    </lineage>
</organism>
<reference evidence="1 2" key="1">
    <citation type="submission" date="2022-08" db="EMBL/GenBank/DDBJ databases">
        <title>Paenibacillus endoradicis sp. nov., Paenibacillus radicibacter sp. nov and Paenibacillus pararadicis sp. nov., three cold-adapted plant growth-promoting bacteria isolated from root of Larix gmelinii in Great Khingan.</title>
        <authorList>
            <person name="Xue H."/>
        </authorList>
    </citation>
    <scope>NUCLEOTIDE SEQUENCE [LARGE SCALE GENOMIC DNA]</scope>
    <source>
        <strain evidence="1 2">N5-1-1-5</strain>
    </source>
</reference>
<comment type="caution">
    <text evidence="1">The sequence shown here is derived from an EMBL/GenBank/DDBJ whole genome shotgun (WGS) entry which is preliminary data.</text>
</comment>
<dbReference type="Proteomes" id="UP001300012">
    <property type="component" value="Unassembled WGS sequence"/>
</dbReference>
<proteinExistence type="predicted"/>
<evidence type="ECO:0000313" key="2">
    <source>
        <dbReference type="Proteomes" id="UP001300012"/>
    </source>
</evidence>
<dbReference type="RefSeq" id="WP_258215067.1">
    <property type="nucleotide sequence ID" value="NZ_JANQBD010000015.1"/>
</dbReference>
<sequence length="148" mass="16636">MSANLIDAVFTVLSDDPALLALLGLNPSSSDDHLVARLHRGIEPHKPITEKTAPQICMYVKPGRFGRNHLVFEGKFCLDFYGKTSYQVKQLFERSFALFHDDNIQAAGFHSFRCTLAYDADMATGITGIKGYTAMFDVDYIRTNPDRR</sequence>
<evidence type="ECO:0000313" key="1">
    <source>
        <dbReference type="EMBL" id="MCR8633491.1"/>
    </source>
</evidence>
<protein>
    <submittedName>
        <fullName evidence="1">Uncharacterized protein</fullName>
    </submittedName>
</protein>
<gene>
    <name evidence="1" type="ORF">NV381_20105</name>
</gene>
<keyword evidence="2" id="KW-1185">Reference proteome</keyword>
<dbReference type="EMBL" id="JANQBD010000015">
    <property type="protein sequence ID" value="MCR8633491.1"/>
    <property type="molecule type" value="Genomic_DNA"/>
</dbReference>
<name>A0ABT1YJX3_9BACL</name>
<accession>A0ABT1YJX3</accession>